<evidence type="ECO:0000313" key="1">
    <source>
        <dbReference type="EMBL" id="MDX3042998.1"/>
    </source>
</evidence>
<sequence length="51" mass="5508">MGRQGVGLAFGEARHPDVWVFDKGSFKYLGTDDEALLEVGVVDKKGQEPTG</sequence>
<name>A0ABU4N0I9_9ACTN</name>
<dbReference type="EMBL" id="JARAWJ010000044">
    <property type="protein sequence ID" value="MDX3042998.1"/>
    <property type="molecule type" value="Genomic_DNA"/>
</dbReference>
<dbReference type="Proteomes" id="UP001282474">
    <property type="component" value="Unassembled WGS sequence"/>
</dbReference>
<reference evidence="1 2" key="1">
    <citation type="journal article" date="2023" name="Microb. Genom.">
        <title>Mesoterricola silvestris gen. nov., sp. nov., Mesoterricola sediminis sp. nov., Geothrix oryzae sp. nov., Geothrix edaphica sp. nov., Geothrix rubra sp. nov., and Geothrix limicola sp. nov., six novel members of Acidobacteriota isolated from soils.</title>
        <authorList>
            <person name="Weisberg A.J."/>
            <person name="Pearce E."/>
            <person name="Kramer C.G."/>
            <person name="Chang J.H."/>
            <person name="Clarke C.R."/>
        </authorList>
    </citation>
    <scope>NUCLEOTIDE SEQUENCE [LARGE SCALE GENOMIC DNA]</scope>
    <source>
        <strain evidence="1 2">NE20-4-1</strain>
    </source>
</reference>
<proteinExistence type="predicted"/>
<keyword evidence="2" id="KW-1185">Reference proteome</keyword>
<organism evidence="1 2">
    <name type="scientific">Streptomyces caniscabiei</name>
    <dbReference type="NCBI Taxonomy" id="2746961"/>
    <lineage>
        <taxon>Bacteria</taxon>
        <taxon>Bacillati</taxon>
        <taxon>Actinomycetota</taxon>
        <taxon>Actinomycetes</taxon>
        <taxon>Kitasatosporales</taxon>
        <taxon>Streptomycetaceae</taxon>
        <taxon>Streptomyces</taxon>
    </lineage>
</organism>
<dbReference type="RefSeq" id="WP_193381991.1">
    <property type="nucleotide sequence ID" value="NZ_JABXWF010000041.1"/>
</dbReference>
<evidence type="ECO:0000313" key="2">
    <source>
        <dbReference type="Proteomes" id="UP001282474"/>
    </source>
</evidence>
<gene>
    <name evidence="1" type="ORF">PV383_38345</name>
</gene>
<comment type="caution">
    <text evidence="1">The sequence shown here is derived from an EMBL/GenBank/DDBJ whole genome shotgun (WGS) entry which is preliminary data.</text>
</comment>
<accession>A0ABU4N0I9</accession>
<protein>
    <submittedName>
        <fullName evidence="1">Uncharacterized protein</fullName>
    </submittedName>
</protein>